<dbReference type="Pfam" id="PF08666">
    <property type="entry name" value="SAF"/>
    <property type="match status" value="1"/>
</dbReference>
<dbReference type="Gene3D" id="3.90.1210.10">
    <property type="entry name" value="Antifreeze-like/N-acetylneuraminic acid synthase C-terminal domain"/>
    <property type="match status" value="1"/>
</dbReference>
<gene>
    <name evidence="2" type="ORF">OG563_13025</name>
</gene>
<organism evidence="2 3">
    <name type="scientific">Nocardia vinacea</name>
    <dbReference type="NCBI Taxonomy" id="96468"/>
    <lineage>
        <taxon>Bacteria</taxon>
        <taxon>Bacillati</taxon>
        <taxon>Actinomycetota</taxon>
        <taxon>Actinomycetes</taxon>
        <taxon>Mycobacteriales</taxon>
        <taxon>Nocardiaceae</taxon>
        <taxon>Nocardia</taxon>
    </lineage>
</organism>
<protein>
    <submittedName>
        <fullName evidence="2">SAF domain-containing protein</fullName>
    </submittedName>
</protein>
<evidence type="ECO:0000259" key="1">
    <source>
        <dbReference type="SMART" id="SM00858"/>
    </source>
</evidence>
<evidence type="ECO:0000313" key="3">
    <source>
        <dbReference type="Proteomes" id="UP001432062"/>
    </source>
</evidence>
<keyword evidence="3" id="KW-1185">Reference proteome</keyword>
<reference evidence="2" key="1">
    <citation type="submission" date="2022-10" db="EMBL/GenBank/DDBJ databases">
        <title>The complete genomes of actinobacterial strains from the NBC collection.</title>
        <authorList>
            <person name="Joergensen T.S."/>
            <person name="Alvarez Arevalo M."/>
            <person name="Sterndorff E.B."/>
            <person name="Faurdal D."/>
            <person name="Vuksanovic O."/>
            <person name="Mourched A.-S."/>
            <person name="Charusanti P."/>
            <person name="Shaw S."/>
            <person name="Blin K."/>
            <person name="Weber T."/>
        </authorList>
    </citation>
    <scope>NUCLEOTIDE SEQUENCE</scope>
    <source>
        <strain evidence="2">NBC_01482</strain>
    </source>
</reference>
<proteinExistence type="predicted"/>
<dbReference type="RefSeq" id="WP_327093831.1">
    <property type="nucleotide sequence ID" value="NZ_CP109149.1"/>
</dbReference>
<evidence type="ECO:0000313" key="2">
    <source>
        <dbReference type="EMBL" id="WUV49031.1"/>
    </source>
</evidence>
<accession>A0ABZ1Z3S0</accession>
<dbReference type="InterPro" id="IPR013974">
    <property type="entry name" value="SAF"/>
</dbReference>
<dbReference type="CDD" id="cd11614">
    <property type="entry name" value="SAF_CpaB_FlgA_like"/>
    <property type="match status" value="1"/>
</dbReference>
<name>A0ABZ1Z3S0_9NOCA</name>
<sequence length="237" mass="24419">MAPLGIIPSGKARSFADLGRSDSLCSAIWNRASWNRPPWANALLARRLLAAALTALAIVLFLRGDPGSARTEVVVAGRDLPPGHLLEATDLRSTPRESGTLPAGAVADIAVLVGATLTGGMRTGEVFTDLRIVGPRLAAVATGAGDARIVPIRLADSAVAEILRAGDRVDVIGAEEQSGPSTRPVRLLAIDAAVVLVSGPGDRRGAPERVVLVAMDAEHATTVAAASLRTALTVVFH</sequence>
<dbReference type="EMBL" id="CP109441">
    <property type="protein sequence ID" value="WUV49031.1"/>
    <property type="molecule type" value="Genomic_DNA"/>
</dbReference>
<dbReference type="SMART" id="SM00858">
    <property type="entry name" value="SAF"/>
    <property type="match status" value="1"/>
</dbReference>
<dbReference type="Proteomes" id="UP001432062">
    <property type="component" value="Chromosome"/>
</dbReference>
<feature type="domain" description="SAF" evidence="1">
    <location>
        <begin position="71"/>
        <end position="133"/>
    </location>
</feature>